<dbReference type="InterPro" id="IPR027417">
    <property type="entry name" value="P-loop_NTPase"/>
</dbReference>
<evidence type="ECO:0000256" key="3">
    <source>
        <dbReference type="ARBA" id="ARBA00022840"/>
    </source>
</evidence>
<dbReference type="EMBL" id="MT631596">
    <property type="protein sequence ID" value="QNO54868.1"/>
    <property type="molecule type" value="Genomic_DNA"/>
</dbReference>
<dbReference type="SUPFAM" id="SSF52540">
    <property type="entry name" value="P-loop containing nucleoside triphosphate hydrolases"/>
    <property type="match status" value="1"/>
</dbReference>
<dbReference type="InterPro" id="IPR004948">
    <property type="entry name" value="Nuc-triphosphatase_THEP1"/>
</dbReference>
<dbReference type="GO" id="GO:0017111">
    <property type="term" value="F:ribonucleoside triphosphate phosphatase activity"/>
    <property type="evidence" value="ECO:0007669"/>
    <property type="project" value="UniProtKB-UniRule"/>
</dbReference>
<evidence type="ECO:0000313" key="5">
    <source>
        <dbReference type="EMBL" id="QNO54868.1"/>
    </source>
</evidence>
<comment type="caution">
    <text evidence="4">Lacks conserved residue(s) required for the propagation of feature annotation.</text>
</comment>
<name>A0A7G9Z3N4_9EURY</name>
<comment type="similarity">
    <text evidence="4">Belongs to the THEP1 NTPase family.</text>
</comment>
<dbReference type="Pfam" id="PF03266">
    <property type="entry name" value="NTPase_1"/>
    <property type="match status" value="1"/>
</dbReference>
<comment type="function">
    <text evidence="4">Has nucleotide phosphatase activity towards ATP, GTP, CTP, TTP and UTP. May hydrolyze nucleoside diphosphates with lower efficiency.</text>
</comment>
<dbReference type="NCBIfam" id="NF010248">
    <property type="entry name" value="PRK13695.1"/>
    <property type="match status" value="1"/>
</dbReference>
<evidence type="ECO:0000256" key="1">
    <source>
        <dbReference type="ARBA" id="ARBA00022741"/>
    </source>
</evidence>
<keyword evidence="1 4" id="KW-0547">Nucleotide-binding</keyword>
<dbReference type="GO" id="GO:0005524">
    <property type="term" value="F:ATP binding"/>
    <property type="evidence" value="ECO:0007669"/>
    <property type="project" value="UniProtKB-UniRule"/>
</dbReference>
<feature type="binding site" evidence="4">
    <location>
        <begin position="102"/>
        <end position="109"/>
    </location>
    <ligand>
        <name>ATP</name>
        <dbReference type="ChEBI" id="CHEBI:30616"/>
    </ligand>
</feature>
<protein>
    <recommendedName>
        <fullName evidence="4">Nucleoside-triphosphatase GHJHFCIO_00018</fullName>
        <shortName evidence="4">NTPase</shortName>
        <ecNumber evidence="4">3.6.1.15</ecNumber>
    </recommendedName>
    <alternativeName>
        <fullName evidence="4">Nucleoside triphosphate phosphohydrolase</fullName>
    </alternativeName>
</protein>
<comment type="catalytic activity">
    <reaction evidence="4">
        <text>a ribonucleoside 5'-triphosphate + H2O = a ribonucleoside 5'-diphosphate + phosphate + H(+)</text>
        <dbReference type="Rhea" id="RHEA:23680"/>
        <dbReference type="ChEBI" id="CHEBI:15377"/>
        <dbReference type="ChEBI" id="CHEBI:15378"/>
        <dbReference type="ChEBI" id="CHEBI:43474"/>
        <dbReference type="ChEBI" id="CHEBI:57930"/>
        <dbReference type="ChEBI" id="CHEBI:61557"/>
        <dbReference type="EC" id="3.6.1.15"/>
    </reaction>
</comment>
<keyword evidence="2 4" id="KW-0378">Hydrolase</keyword>
<reference evidence="5" key="1">
    <citation type="submission" date="2020-06" db="EMBL/GenBank/DDBJ databases">
        <title>Unique genomic features of the anaerobic methanotrophic archaea.</title>
        <authorList>
            <person name="Chadwick G.L."/>
            <person name="Skennerton C.T."/>
            <person name="Laso-Perez R."/>
            <person name="Leu A.O."/>
            <person name="Speth D.R."/>
            <person name="Yu H."/>
            <person name="Morgan-Lang C."/>
            <person name="Hatzenpichler R."/>
            <person name="Goudeau D."/>
            <person name="Malmstrom R."/>
            <person name="Brazelton W.J."/>
            <person name="Woyke T."/>
            <person name="Hallam S.J."/>
            <person name="Tyson G.W."/>
            <person name="Wegener G."/>
            <person name="Boetius A."/>
            <person name="Orphan V."/>
        </authorList>
    </citation>
    <scope>NUCLEOTIDE SEQUENCE</scope>
</reference>
<dbReference type="AlphaFoldDB" id="A0A7G9Z3N4"/>
<keyword evidence="3 4" id="KW-0067">ATP-binding</keyword>
<dbReference type="CDD" id="cd19482">
    <property type="entry name" value="RecA-like_Thep1"/>
    <property type="match status" value="1"/>
</dbReference>
<sequence>MKIRVGITGKPKIGKSTIIKEVIRRLKAEGMAVGGMLTSDIHEGGRRVGFSIKDINSGVMGILAHVHQGGPKVGKYGVNLLDLDSIGANSIKDAVSRPDIAVIFVDEIGPMELKSMRFIAAVEEAIKSDKHLIVSVHQRSEHELVRRIKHNFGIIGVTEENRDEIAMILSEKVFDFDESSQKTVDL</sequence>
<accession>A0A7G9Z3N4</accession>
<evidence type="ECO:0000256" key="2">
    <source>
        <dbReference type="ARBA" id="ARBA00022801"/>
    </source>
</evidence>
<dbReference type="EC" id="3.6.1.15" evidence="4"/>
<proteinExistence type="inferred from homology"/>
<dbReference type="HAMAP" id="MF_00796">
    <property type="entry name" value="NTPase_1"/>
    <property type="match status" value="1"/>
</dbReference>
<dbReference type="PANTHER" id="PTHR43146:SF1">
    <property type="entry name" value="CANCER-RELATED NUCLEOSIDE-TRIPHOSPHATASE"/>
    <property type="match status" value="1"/>
</dbReference>
<gene>
    <name evidence="5" type="ORF">GHJHFCIO_00018</name>
</gene>
<organism evidence="5">
    <name type="scientific">Candidatus Methanophaga sp. ANME-1 ERB7</name>
    <dbReference type="NCBI Taxonomy" id="2759913"/>
    <lineage>
        <taxon>Archaea</taxon>
        <taxon>Methanobacteriati</taxon>
        <taxon>Methanobacteriota</taxon>
        <taxon>Stenosarchaea group</taxon>
        <taxon>Methanomicrobia</taxon>
        <taxon>Candidatus Methanophagales</taxon>
        <taxon>Candidatus Methanophagaceae</taxon>
        <taxon>Candidatus Methanophaga</taxon>
    </lineage>
</organism>
<evidence type="ECO:0000256" key="4">
    <source>
        <dbReference type="HAMAP-Rule" id="MF_00796"/>
    </source>
</evidence>
<dbReference type="PANTHER" id="PTHR43146">
    <property type="entry name" value="CANCER-RELATED NUCLEOSIDE-TRIPHOSPHATASE"/>
    <property type="match status" value="1"/>
</dbReference>
<dbReference type="Gene3D" id="3.40.50.300">
    <property type="entry name" value="P-loop containing nucleotide triphosphate hydrolases"/>
    <property type="match status" value="1"/>
</dbReference>